<evidence type="ECO:0000313" key="1">
    <source>
        <dbReference type="EMBL" id="KAK9410789.1"/>
    </source>
</evidence>
<accession>A0AAW1C8H6</accession>
<proteinExistence type="predicted"/>
<dbReference type="EMBL" id="JAOTOJ010000001">
    <property type="protein sequence ID" value="KAK9410789.1"/>
    <property type="molecule type" value="Genomic_DNA"/>
</dbReference>
<keyword evidence="2" id="KW-1185">Reference proteome</keyword>
<organism evidence="1 2">
    <name type="scientific">Crotalus adamanteus</name>
    <name type="common">Eastern diamondback rattlesnake</name>
    <dbReference type="NCBI Taxonomy" id="8729"/>
    <lineage>
        <taxon>Eukaryota</taxon>
        <taxon>Metazoa</taxon>
        <taxon>Chordata</taxon>
        <taxon>Craniata</taxon>
        <taxon>Vertebrata</taxon>
        <taxon>Euteleostomi</taxon>
        <taxon>Lepidosauria</taxon>
        <taxon>Squamata</taxon>
        <taxon>Bifurcata</taxon>
        <taxon>Unidentata</taxon>
        <taxon>Episquamata</taxon>
        <taxon>Toxicofera</taxon>
        <taxon>Serpentes</taxon>
        <taxon>Colubroidea</taxon>
        <taxon>Viperidae</taxon>
        <taxon>Crotalinae</taxon>
        <taxon>Crotalus</taxon>
    </lineage>
</organism>
<name>A0AAW1C8H6_CROAD</name>
<evidence type="ECO:0000313" key="2">
    <source>
        <dbReference type="Proteomes" id="UP001474421"/>
    </source>
</evidence>
<sequence>MMAPLKPYQRLQLLKFHAVPKFIHELVLGHMHHNTLKKLDCLTHAVVRHWLQLPQNTPLGYLNANVKDGGLGIPCFSTSIPLLQQKRFEKIVMNPTKIFQITQRQDSFRTQRCRLHKPCRLNATVVISKAEVREEWGNMLSNSIDGKELRHPEVDKFLCYPTSIT</sequence>
<dbReference type="Proteomes" id="UP001474421">
    <property type="component" value="Unassembled WGS sequence"/>
</dbReference>
<comment type="caution">
    <text evidence="1">The sequence shown here is derived from an EMBL/GenBank/DDBJ whole genome shotgun (WGS) entry which is preliminary data.</text>
</comment>
<dbReference type="AlphaFoldDB" id="A0AAW1C8H6"/>
<protein>
    <submittedName>
        <fullName evidence="1">Uncharacterized protein</fullName>
    </submittedName>
</protein>
<reference evidence="1 2" key="1">
    <citation type="journal article" date="2024" name="Proc. Natl. Acad. Sci. U.S.A.">
        <title>The genetic regulatory architecture and epigenomic basis for age-related changes in rattlesnake venom.</title>
        <authorList>
            <person name="Hogan M.P."/>
            <person name="Holding M.L."/>
            <person name="Nystrom G.S."/>
            <person name="Colston T.J."/>
            <person name="Bartlett D.A."/>
            <person name="Mason A.J."/>
            <person name="Ellsworth S.A."/>
            <person name="Rautsaw R.M."/>
            <person name="Lawrence K.C."/>
            <person name="Strickland J.L."/>
            <person name="He B."/>
            <person name="Fraser P."/>
            <person name="Margres M.J."/>
            <person name="Gilbert D.M."/>
            <person name="Gibbs H.L."/>
            <person name="Parkinson C.L."/>
            <person name="Rokyta D.R."/>
        </authorList>
    </citation>
    <scope>NUCLEOTIDE SEQUENCE [LARGE SCALE GENOMIC DNA]</scope>
    <source>
        <strain evidence="1">DRR0105</strain>
    </source>
</reference>
<gene>
    <name evidence="1" type="ORF">NXF25_001964</name>
</gene>